<reference evidence="1" key="2">
    <citation type="journal article" date="2015" name="Fish Shellfish Immunol.">
        <title>Early steps in the European eel (Anguilla anguilla)-Vibrio vulnificus interaction in the gills: Role of the RtxA13 toxin.</title>
        <authorList>
            <person name="Callol A."/>
            <person name="Pajuelo D."/>
            <person name="Ebbesson L."/>
            <person name="Teles M."/>
            <person name="MacKenzie S."/>
            <person name="Amaro C."/>
        </authorList>
    </citation>
    <scope>NUCLEOTIDE SEQUENCE</scope>
</reference>
<accession>A0A0E9TZP9</accession>
<protein>
    <submittedName>
        <fullName evidence="1">Uncharacterized protein</fullName>
    </submittedName>
</protein>
<dbReference type="AlphaFoldDB" id="A0A0E9TZP9"/>
<evidence type="ECO:0000313" key="1">
    <source>
        <dbReference type="EMBL" id="JAH58400.1"/>
    </source>
</evidence>
<reference evidence="1" key="1">
    <citation type="submission" date="2014-11" db="EMBL/GenBank/DDBJ databases">
        <authorList>
            <person name="Amaro Gonzalez C."/>
        </authorList>
    </citation>
    <scope>NUCLEOTIDE SEQUENCE</scope>
</reference>
<proteinExistence type="predicted"/>
<sequence length="62" mass="7017">MYAACTDSTPSPCLRKMDKGAVLHQCCLASIYKTHTHTHTHRLPDRLPHVKMNSSMTFCSQQ</sequence>
<organism evidence="1">
    <name type="scientific">Anguilla anguilla</name>
    <name type="common">European freshwater eel</name>
    <name type="synonym">Muraena anguilla</name>
    <dbReference type="NCBI Taxonomy" id="7936"/>
    <lineage>
        <taxon>Eukaryota</taxon>
        <taxon>Metazoa</taxon>
        <taxon>Chordata</taxon>
        <taxon>Craniata</taxon>
        <taxon>Vertebrata</taxon>
        <taxon>Euteleostomi</taxon>
        <taxon>Actinopterygii</taxon>
        <taxon>Neopterygii</taxon>
        <taxon>Teleostei</taxon>
        <taxon>Anguilliformes</taxon>
        <taxon>Anguillidae</taxon>
        <taxon>Anguilla</taxon>
    </lineage>
</organism>
<dbReference type="EMBL" id="GBXM01050177">
    <property type="protein sequence ID" value="JAH58400.1"/>
    <property type="molecule type" value="Transcribed_RNA"/>
</dbReference>
<name>A0A0E9TZP9_ANGAN</name>